<organism evidence="2 3">
    <name type="scientific">Kingdonia uniflora</name>
    <dbReference type="NCBI Taxonomy" id="39325"/>
    <lineage>
        <taxon>Eukaryota</taxon>
        <taxon>Viridiplantae</taxon>
        <taxon>Streptophyta</taxon>
        <taxon>Embryophyta</taxon>
        <taxon>Tracheophyta</taxon>
        <taxon>Spermatophyta</taxon>
        <taxon>Magnoliopsida</taxon>
        <taxon>Ranunculales</taxon>
        <taxon>Circaeasteraceae</taxon>
        <taxon>Kingdonia</taxon>
    </lineage>
</organism>
<gene>
    <name evidence="2" type="ORF">GIB67_005015</name>
</gene>
<feature type="transmembrane region" description="Helical" evidence="1">
    <location>
        <begin position="12"/>
        <end position="31"/>
    </location>
</feature>
<evidence type="ECO:0000256" key="1">
    <source>
        <dbReference type="SAM" id="Phobius"/>
    </source>
</evidence>
<keyword evidence="1" id="KW-1133">Transmembrane helix</keyword>
<dbReference type="Proteomes" id="UP000541444">
    <property type="component" value="Unassembled WGS sequence"/>
</dbReference>
<name>A0A7J7NMZ4_9MAGN</name>
<evidence type="ECO:0000313" key="2">
    <source>
        <dbReference type="EMBL" id="KAF6168463.1"/>
    </source>
</evidence>
<dbReference type="AlphaFoldDB" id="A0A7J7NMZ4"/>
<comment type="caution">
    <text evidence="2">The sequence shown here is derived from an EMBL/GenBank/DDBJ whole genome shotgun (WGS) entry which is preliminary data.</text>
</comment>
<accession>A0A7J7NMZ4</accession>
<feature type="transmembrane region" description="Helical" evidence="1">
    <location>
        <begin position="43"/>
        <end position="64"/>
    </location>
</feature>
<protein>
    <submittedName>
        <fullName evidence="2">Uncharacterized protein</fullName>
    </submittedName>
</protein>
<proteinExistence type="predicted"/>
<keyword evidence="1" id="KW-0812">Transmembrane</keyword>
<dbReference type="EMBL" id="JACGCM010000696">
    <property type="protein sequence ID" value="KAF6168463.1"/>
    <property type="molecule type" value="Genomic_DNA"/>
</dbReference>
<evidence type="ECO:0000313" key="3">
    <source>
        <dbReference type="Proteomes" id="UP000541444"/>
    </source>
</evidence>
<sequence>MERIVLPHANSSSSFAGLGHSLPAISVAYFGTRVLISDYWIIGYTRVLILDYWVYYCMISVYWVY</sequence>
<keyword evidence="3" id="KW-1185">Reference proteome</keyword>
<keyword evidence="1" id="KW-0472">Membrane</keyword>
<reference evidence="2 3" key="1">
    <citation type="journal article" date="2020" name="IScience">
        <title>Genome Sequencing of the Endangered Kingdonia uniflora (Circaeasteraceae, Ranunculales) Reveals Potential Mechanisms of Evolutionary Specialization.</title>
        <authorList>
            <person name="Sun Y."/>
            <person name="Deng T."/>
            <person name="Zhang A."/>
            <person name="Moore M.J."/>
            <person name="Landis J.B."/>
            <person name="Lin N."/>
            <person name="Zhang H."/>
            <person name="Zhang X."/>
            <person name="Huang J."/>
            <person name="Zhang X."/>
            <person name="Sun H."/>
            <person name="Wang H."/>
        </authorList>
    </citation>
    <scope>NUCLEOTIDE SEQUENCE [LARGE SCALE GENOMIC DNA]</scope>
    <source>
        <strain evidence="2">TB1705</strain>
        <tissue evidence="2">Leaf</tissue>
    </source>
</reference>